<dbReference type="KEGG" id="cep:Cri9333_3234"/>
<reference evidence="3 4" key="1">
    <citation type="submission" date="2012-06" db="EMBL/GenBank/DDBJ databases">
        <title>Finished chromosome of genome of Crinalium epipsammum PCC 9333.</title>
        <authorList>
            <consortium name="US DOE Joint Genome Institute"/>
            <person name="Gugger M."/>
            <person name="Coursin T."/>
            <person name="Rippka R."/>
            <person name="Tandeau De Marsac N."/>
            <person name="Huntemann M."/>
            <person name="Wei C.-L."/>
            <person name="Han J."/>
            <person name="Detter J.C."/>
            <person name="Han C."/>
            <person name="Tapia R."/>
            <person name="Davenport K."/>
            <person name="Daligault H."/>
            <person name="Erkkila T."/>
            <person name="Gu W."/>
            <person name="Munk A.C.C."/>
            <person name="Teshima H."/>
            <person name="Xu Y."/>
            <person name="Chain P."/>
            <person name="Chen A."/>
            <person name="Krypides N."/>
            <person name="Mavromatis K."/>
            <person name="Markowitz V."/>
            <person name="Szeto E."/>
            <person name="Ivanova N."/>
            <person name="Mikhailova N."/>
            <person name="Ovchinnikova G."/>
            <person name="Pagani I."/>
            <person name="Pati A."/>
            <person name="Goodwin L."/>
            <person name="Peters L."/>
            <person name="Pitluck S."/>
            <person name="Woyke T."/>
            <person name="Kerfeld C."/>
        </authorList>
    </citation>
    <scope>NUCLEOTIDE SEQUENCE [LARGE SCALE GENOMIC DNA]</scope>
    <source>
        <strain evidence="3 4">PCC 9333</strain>
    </source>
</reference>
<feature type="compositionally biased region" description="Polar residues" evidence="1">
    <location>
        <begin position="120"/>
        <end position="144"/>
    </location>
</feature>
<feature type="compositionally biased region" description="Low complexity" evidence="1">
    <location>
        <begin position="381"/>
        <end position="424"/>
    </location>
</feature>
<proteinExistence type="predicted"/>
<evidence type="ECO:0000313" key="4">
    <source>
        <dbReference type="Proteomes" id="UP000010472"/>
    </source>
</evidence>
<protein>
    <submittedName>
        <fullName evidence="3">Uncharacterized protein</fullName>
    </submittedName>
</protein>
<evidence type="ECO:0000256" key="1">
    <source>
        <dbReference type="SAM" id="MobiDB-lite"/>
    </source>
</evidence>
<dbReference type="EMBL" id="CP003620">
    <property type="protein sequence ID" value="AFZ14067.1"/>
    <property type="molecule type" value="Genomic_DNA"/>
</dbReference>
<dbReference type="RefSeq" id="WP_015204173.1">
    <property type="nucleotide sequence ID" value="NC_019753.1"/>
</dbReference>
<sequence length="490" mass="51124">MRRLSFLIAFLGMLALSIGSCSNEGDGSNTSGNSPSPVASQAAPQTTSKEKPFSKPALVPKKPTASPSPVKVASVSTLIQSTNPDERVRQVQKGRPDPFALVPVQPIVTIKPSEDGTEPSPATSPGNGTNQSPTSPGSGINQSPRPVPTVPSLPSASQPRPGVQPPATSSQPPRATILPPPPSVPRSIARAAARPSSPSVQPQASKAPTAAQPQANNPSVSPATPRIVNVPRSPAPPKIVNVPRSPAPPKINAVPRSSVPSPRSYVSRSKVQAKTKNAPRRNVQPQSPGIGGLGSTVGKARSWYGSSMATTRVASIGALFVAASAANPSSSNQPKTLPRKSSGLKSGSGDGMVFKMEAVVGVTPASLAKANVVPRPSSRLAAAPKKPAQPPKKSAAKAKPPAKTTAKAKPPAKTTAKAKPPAKQQLKLNLQQKQQLKLNLQQKQQLKLNLQQKQQLKLNRQLTHPLLEDLSQLLEPTLRHVLNHLRQIGM</sequence>
<dbReference type="PATRIC" id="fig|1173022.3.peg.3496"/>
<dbReference type="Proteomes" id="UP000010472">
    <property type="component" value="Chromosome"/>
</dbReference>
<feature type="region of interest" description="Disordered" evidence="1">
    <location>
        <begin position="23"/>
        <end position="296"/>
    </location>
</feature>
<keyword evidence="2" id="KW-0732">Signal</keyword>
<name>K9W2U8_9CYAN</name>
<feature type="compositionally biased region" description="Low complexity" evidence="1">
    <location>
        <begin position="254"/>
        <end position="269"/>
    </location>
</feature>
<feature type="region of interest" description="Disordered" evidence="1">
    <location>
        <begin position="325"/>
        <end position="350"/>
    </location>
</feature>
<dbReference type="AlphaFoldDB" id="K9W2U8"/>
<gene>
    <name evidence="3" type="ORF">Cri9333_3234</name>
</gene>
<keyword evidence="4" id="KW-1185">Reference proteome</keyword>
<dbReference type="OrthoDB" id="529932at2"/>
<dbReference type="PROSITE" id="PS51257">
    <property type="entry name" value="PROKAR_LIPOPROTEIN"/>
    <property type="match status" value="1"/>
</dbReference>
<feature type="compositionally biased region" description="Polar residues" evidence="1">
    <location>
        <begin position="23"/>
        <end position="47"/>
    </location>
</feature>
<feature type="compositionally biased region" description="Low complexity" evidence="1">
    <location>
        <begin position="185"/>
        <end position="218"/>
    </location>
</feature>
<feature type="compositionally biased region" description="Low complexity" evidence="1">
    <location>
        <begin position="63"/>
        <end position="77"/>
    </location>
</feature>
<evidence type="ECO:0000313" key="3">
    <source>
        <dbReference type="EMBL" id="AFZ14067.1"/>
    </source>
</evidence>
<feature type="signal peptide" evidence="2">
    <location>
        <begin position="1"/>
        <end position="22"/>
    </location>
</feature>
<accession>K9W2U8</accession>
<feature type="region of interest" description="Disordered" evidence="1">
    <location>
        <begin position="373"/>
        <end position="424"/>
    </location>
</feature>
<dbReference type="HOGENOM" id="CLU_556341_0_0_3"/>
<dbReference type="eggNOG" id="COG3170">
    <property type="taxonomic scope" value="Bacteria"/>
</dbReference>
<organism evidence="3 4">
    <name type="scientific">Crinalium epipsammum PCC 9333</name>
    <dbReference type="NCBI Taxonomy" id="1173022"/>
    <lineage>
        <taxon>Bacteria</taxon>
        <taxon>Bacillati</taxon>
        <taxon>Cyanobacteriota</taxon>
        <taxon>Cyanophyceae</taxon>
        <taxon>Gomontiellales</taxon>
        <taxon>Gomontiellaceae</taxon>
        <taxon>Crinalium</taxon>
    </lineage>
</organism>
<dbReference type="STRING" id="1173022.Cri9333_3234"/>
<feature type="chain" id="PRO_5003937180" evidence="2">
    <location>
        <begin position="23"/>
        <end position="490"/>
    </location>
</feature>
<evidence type="ECO:0000256" key="2">
    <source>
        <dbReference type="SAM" id="SignalP"/>
    </source>
</evidence>